<dbReference type="GO" id="GO:0006121">
    <property type="term" value="P:mitochondrial electron transport, succinate to ubiquinone"/>
    <property type="evidence" value="ECO:0007669"/>
    <property type="project" value="TreeGrafter"/>
</dbReference>
<proteinExistence type="inferred from homology"/>
<comment type="subcellular location">
    <subcellularLocation>
        <location evidence="1 11">Mitochondrion inner membrane</location>
        <topology evidence="1 11">Multi-pass membrane protein</topology>
    </subcellularLocation>
</comment>
<gene>
    <name evidence="12" type="ORF">ZYGR_0AI01620</name>
</gene>
<evidence type="ECO:0000256" key="2">
    <source>
        <dbReference type="ARBA" id="ARBA00007294"/>
    </source>
</evidence>
<dbReference type="OrthoDB" id="18577at2759"/>
<evidence type="ECO:0000256" key="10">
    <source>
        <dbReference type="PIRSR" id="PIRSR607992-2"/>
    </source>
</evidence>
<dbReference type="CDD" id="cd03496">
    <property type="entry name" value="SQR_TypeC_CybS"/>
    <property type="match status" value="1"/>
</dbReference>
<keyword evidence="7 11" id="KW-0496">Mitochondrion</keyword>
<dbReference type="GO" id="GO:0006099">
    <property type="term" value="P:tricarboxylic acid cycle"/>
    <property type="evidence" value="ECO:0007669"/>
    <property type="project" value="TreeGrafter"/>
</dbReference>
<dbReference type="Gene3D" id="1.20.1300.10">
    <property type="entry name" value="Fumarate reductase/succinate dehydrogenase, transmembrane subunit"/>
    <property type="match status" value="1"/>
</dbReference>
<evidence type="ECO:0000313" key="12">
    <source>
        <dbReference type="EMBL" id="GAV52880.1"/>
    </source>
</evidence>
<reference evidence="12 13" key="1">
    <citation type="submission" date="2016-08" db="EMBL/GenBank/DDBJ databases">
        <title>Draft genome sequence of allopolyploid Zygosaccharomyces rouxii.</title>
        <authorList>
            <person name="Watanabe J."/>
            <person name="Uehara K."/>
            <person name="Mogi Y."/>
            <person name="Tsukioka Y."/>
        </authorList>
    </citation>
    <scope>NUCLEOTIDE SEQUENCE [LARGE SCALE GENOMIC DNA]</scope>
    <source>
        <strain evidence="12 13">NBRC 110957</strain>
    </source>
</reference>
<dbReference type="FunFam" id="1.20.1300.10:FF:000007">
    <property type="entry name" value="Succinate dehydrogenase [ubiquinone] cytochrome b small subunit"/>
    <property type="match status" value="1"/>
</dbReference>
<evidence type="ECO:0000256" key="6">
    <source>
        <dbReference type="ARBA" id="ARBA00022989"/>
    </source>
</evidence>
<evidence type="ECO:0000313" key="13">
    <source>
        <dbReference type="Proteomes" id="UP000187013"/>
    </source>
</evidence>
<evidence type="ECO:0000256" key="1">
    <source>
        <dbReference type="ARBA" id="ARBA00004448"/>
    </source>
</evidence>
<dbReference type="InterPro" id="IPR034804">
    <property type="entry name" value="SQR/QFR_C/D"/>
</dbReference>
<evidence type="ECO:0000256" key="7">
    <source>
        <dbReference type="ARBA" id="ARBA00023128"/>
    </source>
</evidence>
<comment type="similarity">
    <text evidence="2 11">Belongs to the CybS family.</text>
</comment>
<evidence type="ECO:0000256" key="11">
    <source>
        <dbReference type="RuleBase" id="RU364031"/>
    </source>
</evidence>
<evidence type="ECO:0000256" key="4">
    <source>
        <dbReference type="ARBA" id="ARBA00022792"/>
    </source>
</evidence>
<dbReference type="GO" id="GO:0005743">
    <property type="term" value="C:mitochondrial inner membrane"/>
    <property type="evidence" value="ECO:0007669"/>
    <property type="project" value="UniProtKB-SubCell"/>
</dbReference>
<comment type="caution">
    <text evidence="12">The sequence shown here is derived from an EMBL/GenBank/DDBJ whole genome shotgun (WGS) entry which is preliminary data.</text>
</comment>
<dbReference type="GO" id="GO:0046872">
    <property type="term" value="F:metal ion binding"/>
    <property type="evidence" value="ECO:0007669"/>
    <property type="project" value="UniProtKB-KW"/>
</dbReference>
<accession>A0A1Q3AB91</accession>
<dbReference type="InterPro" id="IPR007992">
    <property type="entry name" value="CybS"/>
</dbReference>
<dbReference type="GO" id="GO:0020037">
    <property type="term" value="F:heme binding"/>
    <property type="evidence" value="ECO:0007669"/>
    <property type="project" value="TreeGrafter"/>
</dbReference>
<protein>
    <recommendedName>
        <fullName evidence="11">Succinate dehydrogenase [ubiquinone] cytochrome b small subunit</fullName>
    </recommendedName>
</protein>
<feature type="binding site" evidence="9">
    <location>
        <position position="111"/>
    </location>
    <ligand>
        <name>a ubiquinone</name>
        <dbReference type="ChEBI" id="CHEBI:16389"/>
        <note>ligand shared with IP/SDHB</note>
    </ligand>
</feature>
<keyword evidence="3" id="KW-0812">Transmembrane</keyword>
<sequence>MLPRTIFRTSLNRAFHTTSKRSLTIPFLSTLPQKPGGVEGTPNDPFIPPAPSKTHGSYHWDFERFLAVSLIPLVTLPLATGGSISTVADGLLSTVLIGHLYVGFQSCIIDYIPQRVYGKNHGRAMFLLSLGSLLSLIGVYKLETEENGTIGVLTSLWKSEKKDEEQEDKKN</sequence>
<evidence type="ECO:0000256" key="3">
    <source>
        <dbReference type="ARBA" id="ARBA00022692"/>
    </source>
</evidence>
<name>A0A1Q3AB91_ZYGRO</name>
<dbReference type="PANTHER" id="PTHR13337:SF5">
    <property type="entry name" value="MITOCHONDRIAL INNER MEMBRANE PROTEIN SHH4-RELATED"/>
    <property type="match status" value="1"/>
</dbReference>
<dbReference type="AlphaFoldDB" id="A0A1Q3AB91"/>
<dbReference type="GO" id="GO:0098796">
    <property type="term" value="C:membrane protein complex"/>
    <property type="evidence" value="ECO:0007669"/>
    <property type="project" value="UniProtKB-ARBA"/>
</dbReference>
<dbReference type="Proteomes" id="UP000187013">
    <property type="component" value="Unassembled WGS sequence"/>
</dbReference>
<organism evidence="12 13">
    <name type="scientific">Zygosaccharomyces rouxii</name>
    <dbReference type="NCBI Taxonomy" id="4956"/>
    <lineage>
        <taxon>Eukaryota</taxon>
        <taxon>Fungi</taxon>
        <taxon>Dikarya</taxon>
        <taxon>Ascomycota</taxon>
        <taxon>Saccharomycotina</taxon>
        <taxon>Saccharomycetes</taxon>
        <taxon>Saccharomycetales</taxon>
        <taxon>Saccharomycetaceae</taxon>
        <taxon>Zygosaccharomyces</taxon>
    </lineage>
</organism>
<keyword evidence="4 11" id="KW-0999">Mitochondrion inner membrane</keyword>
<dbReference type="Pfam" id="PF05328">
    <property type="entry name" value="CybS"/>
    <property type="match status" value="1"/>
</dbReference>
<evidence type="ECO:0000256" key="5">
    <source>
        <dbReference type="ARBA" id="ARBA00022946"/>
    </source>
</evidence>
<dbReference type="EMBL" id="BDGX01000035">
    <property type="protein sequence ID" value="GAV52880.1"/>
    <property type="molecule type" value="Genomic_DNA"/>
</dbReference>
<evidence type="ECO:0000256" key="8">
    <source>
        <dbReference type="ARBA" id="ARBA00023136"/>
    </source>
</evidence>
<keyword evidence="10" id="KW-0479">Metal-binding</keyword>
<keyword evidence="8 11" id="KW-0472">Membrane</keyword>
<evidence type="ECO:0000256" key="9">
    <source>
        <dbReference type="PIRSR" id="PIRSR607992-1"/>
    </source>
</evidence>
<feature type="binding site" description="axial binding residue" evidence="10">
    <location>
        <position position="99"/>
    </location>
    <ligand>
        <name>heme b</name>
        <dbReference type="ChEBI" id="CHEBI:60344"/>
        <note>ligand shared with SDHC</note>
    </ligand>
    <ligandPart>
        <name>Fe</name>
        <dbReference type="ChEBI" id="CHEBI:18248"/>
    </ligandPart>
</feature>
<dbReference type="PANTHER" id="PTHR13337">
    <property type="entry name" value="SUCCINATE DEHYDROGENASE"/>
    <property type="match status" value="1"/>
</dbReference>
<keyword evidence="6" id="KW-1133">Transmembrane helix</keyword>
<dbReference type="GO" id="GO:0048039">
    <property type="term" value="F:ubiquinone binding"/>
    <property type="evidence" value="ECO:0007669"/>
    <property type="project" value="TreeGrafter"/>
</dbReference>
<keyword evidence="10" id="KW-0408">Iron</keyword>
<keyword evidence="5 11" id="KW-0809">Transit peptide</keyword>